<dbReference type="GO" id="GO:0003677">
    <property type="term" value="F:DNA binding"/>
    <property type="evidence" value="ECO:0007669"/>
    <property type="project" value="UniProtKB-KW"/>
</dbReference>
<keyword evidence="4" id="KW-0862">Zinc</keyword>
<keyword evidence="2" id="KW-0479">Metal-binding</keyword>
<feature type="region of interest" description="Disordered" evidence="10">
    <location>
        <begin position="438"/>
        <end position="473"/>
    </location>
</feature>
<dbReference type="FunFam" id="4.10.1100.10:FF:000001">
    <property type="entry name" value="Squamosa promoter-binding-like protein 14"/>
    <property type="match status" value="1"/>
</dbReference>
<feature type="compositionally biased region" description="Polar residues" evidence="10">
    <location>
        <begin position="448"/>
        <end position="466"/>
    </location>
</feature>
<keyword evidence="6" id="KW-0238">DNA-binding</keyword>
<dbReference type="InterPro" id="IPR044817">
    <property type="entry name" value="SBP-like"/>
</dbReference>
<keyword evidence="3 9" id="KW-0863">Zinc-finger</keyword>
<dbReference type="Proteomes" id="UP000636800">
    <property type="component" value="Chromosome 1"/>
</dbReference>
<keyword evidence="13" id="KW-1185">Reference proteome</keyword>
<keyword evidence="8" id="KW-0539">Nucleus</keyword>
<protein>
    <recommendedName>
        <fullName evidence="11">SBP-type domain-containing protein</fullName>
    </recommendedName>
</protein>
<dbReference type="PANTHER" id="PTHR31251:SF169">
    <property type="entry name" value="SQUAMOSA PROMOTER-BINDING-LIKE PROTEIN 8"/>
    <property type="match status" value="1"/>
</dbReference>
<evidence type="ECO:0000259" key="11">
    <source>
        <dbReference type="PROSITE" id="PS51141"/>
    </source>
</evidence>
<reference evidence="12 13" key="1">
    <citation type="journal article" date="2020" name="Nat. Food">
        <title>A phased Vanilla planifolia genome enables genetic improvement of flavour and production.</title>
        <authorList>
            <person name="Hasing T."/>
            <person name="Tang H."/>
            <person name="Brym M."/>
            <person name="Khazi F."/>
            <person name="Huang T."/>
            <person name="Chambers A.H."/>
        </authorList>
    </citation>
    <scope>NUCLEOTIDE SEQUENCE [LARGE SCALE GENOMIC DNA]</scope>
    <source>
        <tissue evidence="12">Leaf</tissue>
    </source>
</reference>
<feature type="domain" description="SBP-type" evidence="11">
    <location>
        <begin position="141"/>
        <end position="218"/>
    </location>
</feature>
<dbReference type="GO" id="GO:0005634">
    <property type="term" value="C:nucleus"/>
    <property type="evidence" value="ECO:0007669"/>
    <property type="project" value="UniProtKB-SubCell"/>
</dbReference>
<dbReference type="InterPro" id="IPR036893">
    <property type="entry name" value="SBP_sf"/>
</dbReference>
<dbReference type="Pfam" id="PF03110">
    <property type="entry name" value="SBP"/>
    <property type="match status" value="1"/>
</dbReference>
<evidence type="ECO:0000256" key="8">
    <source>
        <dbReference type="ARBA" id="ARBA00023242"/>
    </source>
</evidence>
<dbReference type="AlphaFoldDB" id="A0A835VGH0"/>
<dbReference type="Gene3D" id="4.10.1100.10">
    <property type="entry name" value="Transcription factor, SBP-box domain"/>
    <property type="match status" value="1"/>
</dbReference>
<evidence type="ECO:0000313" key="13">
    <source>
        <dbReference type="Proteomes" id="UP000636800"/>
    </source>
</evidence>
<dbReference type="SUPFAM" id="SSF103612">
    <property type="entry name" value="SBT domain"/>
    <property type="match status" value="1"/>
</dbReference>
<evidence type="ECO:0000256" key="7">
    <source>
        <dbReference type="ARBA" id="ARBA00023163"/>
    </source>
</evidence>
<evidence type="ECO:0000256" key="5">
    <source>
        <dbReference type="ARBA" id="ARBA00023015"/>
    </source>
</evidence>
<evidence type="ECO:0000256" key="4">
    <source>
        <dbReference type="ARBA" id="ARBA00022833"/>
    </source>
</evidence>
<dbReference type="PANTHER" id="PTHR31251">
    <property type="entry name" value="SQUAMOSA PROMOTER-BINDING-LIKE PROTEIN 4"/>
    <property type="match status" value="1"/>
</dbReference>
<comment type="caution">
    <text evidence="12">The sequence shown here is derived from an EMBL/GenBank/DDBJ whole genome shotgun (WGS) entry which is preliminary data.</text>
</comment>
<dbReference type="InterPro" id="IPR004333">
    <property type="entry name" value="SBP_dom"/>
</dbReference>
<evidence type="ECO:0000256" key="9">
    <source>
        <dbReference type="PROSITE-ProRule" id="PRU00470"/>
    </source>
</evidence>
<keyword evidence="5" id="KW-0805">Transcription regulation</keyword>
<organism evidence="12 13">
    <name type="scientific">Vanilla planifolia</name>
    <name type="common">Vanilla</name>
    <dbReference type="NCBI Taxonomy" id="51239"/>
    <lineage>
        <taxon>Eukaryota</taxon>
        <taxon>Viridiplantae</taxon>
        <taxon>Streptophyta</taxon>
        <taxon>Embryophyta</taxon>
        <taxon>Tracheophyta</taxon>
        <taxon>Spermatophyta</taxon>
        <taxon>Magnoliopsida</taxon>
        <taxon>Liliopsida</taxon>
        <taxon>Asparagales</taxon>
        <taxon>Orchidaceae</taxon>
        <taxon>Vanilloideae</taxon>
        <taxon>Vanilleae</taxon>
        <taxon>Vanilla</taxon>
    </lineage>
</organism>
<dbReference type="EMBL" id="JADCNL010000001">
    <property type="protein sequence ID" value="KAG0497962.1"/>
    <property type="molecule type" value="Genomic_DNA"/>
</dbReference>
<dbReference type="PROSITE" id="PS51141">
    <property type="entry name" value="ZF_SBP"/>
    <property type="match status" value="1"/>
</dbReference>
<evidence type="ECO:0000256" key="1">
    <source>
        <dbReference type="ARBA" id="ARBA00004123"/>
    </source>
</evidence>
<evidence type="ECO:0000313" key="12">
    <source>
        <dbReference type="EMBL" id="KAG0497962.1"/>
    </source>
</evidence>
<proteinExistence type="predicted"/>
<gene>
    <name evidence="12" type="ORF">HPP92_002653</name>
</gene>
<keyword evidence="7" id="KW-0804">Transcription</keyword>
<evidence type="ECO:0000256" key="10">
    <source>
        <dbReference type="SAM" id="MobiDB-lite"/>
    </source>
</evidence>
<accession>A0A835VGH0</accession>
<evidence type="ECO:0000256" key="3">
    <source>
        <dbReference type="ARBA" id="ARBA00022771"/>
    </source>
</evidence>
<evidence type="ECO:0000256" key="6">
    <source>
        <dbReference type="ARBA" id="ARBA00023125"/>
    </source>
</evidence>
<sequence>MEARIGRGSYHFLTGGSSQGLGKKPQEWDLNDWKWDGDLFVATPMHPGPTESRKTKLFTDIVPSNGISSCSVQEFGIGREGLGKVDKRRRVVVVEEDEQCYEAGSLTLKLGGYDYPVIEGDNVSGTNRNGKSMVHTSNSNYPKCQVVDCVTDLSQSKDYHRRHKVCEMHAKASSALVGNVMQRFCQQCSRFHLLQEFDEGKRSCRRRLLGHNKRRRKTNSNAPLSETLTTGDQTISHLLRIVTNLTFDRSERSKDQEILANILRNIASLCGSSNGNNSSDGLQASRDLLMVGASSDTPRKDAVAPTSGALNVEGNNNTLCSPARTISATSMANNCGIDFDVALSEFHHQKRFLGSAFSKTMQHSGRLVHEEDQLHSLSEKLRLWRHVLPAACTADGLRTKGFDLNTVCDEEQHGIARSQLPANPTTLHIDSYNGDPCMLEDFHKKGPTQASGNTDSPSRSPSSFNGDAQVRLC</sequence>
<dbReference type="GO" id="GO:0008270">
    <property type="term" value="F:zinc ion binding"/>
    <property type="evidence" value="ECO:0007669"/>
    <property type="project" value="UniProtKB-KW"/>
</dbReference>
<comment type="subcellular location">
    <subcellularLocation>
        <location evidence="1">Nucleus</location>
    </subcellularLocation>
</comment>
<evidence type="ECO:0000256" key="2">
    <source>
        <dbReference type="ARBA" id="ARBA00022723"/>
    </source>
</evidence>
<name>A0A835VGH0_VANPL</name>